<dbReference type="Proteomes" id="UP000308836">
    <property type="component" value="Unassembled WGS sequence"/>
</dbReference>
<proteinExistence type="predicted"/>
<keyword evidence="1" id="KW-0378">Hydrolase</keyword>
<dbReference type="EMBL" id="SRYG01000043">
    <property type="protein sequence ID" value="TGY64353.1"/>
    <property type="molecule type" value="Genomic_DNA"/>
</dbReference>
<gene>
    <name evidence="1" type="primary">lepB</name>
    <name evidence="1" type="ORF">E5336_12120</name>
</gene>
<name>A0AC61R499_9FIRM</name>
<organism evidence="1 2">
    <name type="scientific">Dubosiella muris</name>
    <dbReference type="NCBI Taxonomy" id="3038133"/>
    <lineage>
        <taxon>Bacteria</taxon>
        <taxon>Bacillati</taxon>
        <taxon>Bacillota</taxon>
        <taxon>Erysipelotrichia</taxon>
        <taxon>Erysipelotrichales</taxon>
        <taxon>Erysipelotrichaceae</taxon>
        <taxon>Dubosiella</taxon>
    </lineage>
</organism>
<comment type="caution">
    <text evidence="1">The sequence shown here is derived from an EMBL/GenBank/DDBJ whole genome shotgun (WGS) entry which is preliminary data.</text>
</comment>
<evidence type="ECO:0000313" key="1">
    <source>
        <dbReference type="EMBL" id="TGY64353.1"/>
    </source>
</evidence>
<reference evidence="1" key="1">
    <citation type="submission" date="2019-04" db="EMBL/GenBank/DDBJ databases">
        <title>Microbes associate with the intestines of laboratory mice.</title>
        <authorList>
            <person name="Navarre W."/>
            <person name="Wong E."/>
            <person name="Huang K."/>
            <person name="Tropini C."/>
            <person name="Ng K."/>
            <person name="Yu B."/>
        </authorList>
    </citation>
    <scope>NUCLEOTIDE SEQUENCE</scope>
    <source>
        <strain evidence="1">NM09_H32</strain>
    </source>
</reference>
<evidence type="ECO:0000313" key="2">
    <source>
        <dbReference type="Proteomes" id="UP000308836"/>
    </source>
</evidence>
<keyword evidence="2" id="KW-1185">Reference proteome</keyword>
<sequence>MKQKGNQNKERTVPPLELLEKERDRLRHHKNYRSTLRSMVGVLIVVSAIAILVATLWLPVLRIYGTSMTPTLKAGDIVLTSKGSSFNTGDVVAFYYNNKILVKRVIAGPGDWVYIDDDGNVFVNGEELNEPYVKEKALGETDLEYPYQVPEKRWFVMGDHRSVSLDSRTRAIGPVAEEMIVGKLNMKVWPLNEMGGI</sequence>
<accession>A0AC61R499</accession>
<protein>
    <submittedName>
        <fullName evidence="1">Signal peptidase I</fullName>
        <ecNumber evidence="1">3.4.21.89</ecNumber>
    </submittedName>
</protein>
<dbReference type="EC" id="3.4.21.89" evidence="1"/>